<keyword evidence="2" id="KW-1185">Reference proteome</keyword>
<gene>
    <name evidence="1" type="ORF">MLD38_035777</name>
</gene>
<evidence type="ECO:0000313" key="1">
    <source>
        <dbReference type="EMBL" id="KAI4310825.1"/>
    </source>
</evidence>
<dbReference type="Proteomes" id="UP001057402">
    <property type="component" value="Chromosome 11"/>
</dbReference>
<dbReference type="EMBL" id="CM042890">
    <property type="protein sequence ID" value="KAI4310825.1"/>
    <property type="molecule type" value="Genomic_DNA"/>
</dbReference>
<organism evidence="1 2">
    <name type="scientific">Melastoma candidum</name>
    <dbReference type="NCBI Taxonomy" id="119954"/>
    <lineage>
        <taxon>Eukaryota</taxon>
        <taxon>Viridiplantae</taxon>
        <taxon>Streptophyta</taxon>
        <taxon>Embryophyta</taxon>
        <taxon>Tracheophyta</taxon>
        <taxon>Spermatophyta</taxon>
        <taxon>Magnoliopsida</taxon>
        <taxon>eudicotyledons</taxon>
        <taxon>Gunneridae</taxon>
        <taxon>Pentapetalae</taxon>
        <taxon>rosids</taxon>
        <taxon>malvids</taxon>
        <taxon>Myrtales</taxon>
        <taxon>Melastomataceae</taxon>
        <taxon>Melastomatoideae</taxon>
        <taxon>Melastomateae</taxon>
        <taxon>Melastoma</taxon>
    </lineage>
</organism>
<evidence type="ECO:0000313" key="2">
    <source>
        <dbReference type="Proteomes" id="UP001057402"/>
    </source>
</evidence>
<comment type="caution">
    <text evidence="1">The sequence shown here is derived from an EMBL/GenBank/DDBJ whole genome shotgun (WGS) entry which is preliminary data.</text>
</comment>
<proteinExistence type="predicted"/>
<protein>
    <submittedName>
        <fullName evidence="1">Uncharacterized protein</fullName>
    </submittedName>
</protein>
<name>A0ACB9LH52_9MYRT</name>
<sequence>MREIGKCGCVCLLGSTLVWDLAPHLKKIKSMVGVFSTCILGEGAFPKPVFCLTLESSCWRKDGSSRLVVMVQTPLERILKTHPPRKTKRIGKFGIGLLNLDR</sequence>
<reference evidence="2" key="1">
    <citation type="journal article" date="2023" name="Front. Plant Sci.">
        <title>Chromosomal-level genome assembly of Melastoma candidum provides insights into trichome evolution.</title>
        <authorList>
            <person name="Zhong Y."/>
            <person name="Wu W."/>
            <person name="Sun C."/>
            <person name="Zou P."/>
            <person name="Liu Y."/>
            <person name="Dai S."/>
            <person name="Zhou R."/>
        </authorList>
    </citation>
    <scope>NUCLEOTIDE SEQUENCE [LARGE SCALE GENOMIC DNA]</scope>
</reference>
<accession>A0ACB9LH52</accession>